<proteinExistence type="predicted"/>
<evidence type="ECO:0000259" key="1">
    <source>
        <dbReference type="Pfam" id="PF07811"/>
    </source>
</evidence>
<dbReference type="Proteomes" id="UP000319828">
    <property type="component" value="Unassembled WGS sequence"/>
</dbReference>
<accession>A0A557PH73</accession>
<sequence>MKMRMQQQGLAAIEFIIALPVLLLLMAAIADIGHLFIQYNVLNKTVQNGANYAAIRMQEATLLEPSPNINSVSNDTKTVVVYGSPDTSQPTVMQGLSTGDVNVVIDDATKAISVSASYQYNAFFSPLPFTDIEVGKNLTASADVLYRN</sequence>
<feature type="domain" description="TadE-like" evidence="1">
    <location>
        <begin position="9"/>
        <end position="50"/>
    </location>
</feature>
<dbReference type="InterPro" id="IPR012495">
    <property type="entry name" value="TadE-like_dom"/>
</dbReference>
<dbReference type="EMBL" id="VMKJ01000001">
    <property type="protein sequence ID" value="TVO40011.1"/>
    <property type="molecule type" value="Genomic_DNA"/>
</dbReference>
<evidence type="ECO:0000313" key="3">
    <source>
        <dbReference type="Proteomes" id="UP000319828"/>
    </source>
</evidence>
<comment type="caution">
    <text evidence="2">The sequence shown here is derived from an EMBL/GenBank/DDBJ whole genome shotgun (WGS) entry which is preliminary data.</text>
</comment>
<dbReference type="AlphaFoldDB" id="A0A557PH73"/>
<organism evidence="2 3">
    <name type="scientific">Vibrio algivorus</name>
    <dbReference type="NCBI Taxonomy" id="1667024"/>
    <lineage>
        <taxon>Bacteria</taxon>
        <taxon>Pseudomonadati</taxon>
        <taxon>Pseudomonadota</taxon>
        <taxon>Gammaproteobacteria</taxon>
        <taxon>Vibrionales</taxon>
        <taxon>Vibrionaceae</taxon>
        <taxon>Vibrio</taxon>
    </lineage>
</organism>
<protein>
    <submittedName>
        <fullName evidence="2">Pilus assembly protein</fullName>
    </submittedName>
</protein>
<reference evidence="2 3" key="1">
    <citation type="submission" date="2019-07" db="EMBL/GenBank/DDBJ databases">
        <title>The draft genome sequence of Vibrio algivorus M1486.</title>
        <authorList>
            <person name="Meng X."/>
        </authorList>
    </citation>
    <scope>NUCLEOTIDE SEQUENCE [LARGE SCALE GENOMIC DNA]</scope>
    <source>
        <strain evidence="2 3">M1486</strain>
    </source>
</reference>
<name>A0A557PH73_9VIBR</name>
<dbReference type="Pfam" id="PF07811">
    <property type="entry name" value="TadE"/>
    <property type="match status" value="1"/>
</dbReference>
<evidence type="ECO:0000313" key="2">
    <source>
        <dbReference type="EMBL" id="TVO40011.1"/>
    </source>
</evidence>
<dbReference type="OrthoDB" id="5906122at2"/>
<gene>
    <name evidence="2" type="ORF">FOF44_00705</name>
</gene>
<dbReference type="RefSeq" id="WP_144229746.1">
    <property type="nucleotide sequence ID" value="NZ_CANNCB010000004.1"/>
</dbReference>